<dbReference type="RefSeq" id="WP_170834339.1">
    <property type="nucleotide sequence ID" value="NZ_FNHW01000001.1"/>
</dbReference>
<dbReference type="AlphaFoldDB" id="A0A1G9XKA1"/>
<keyword evidence="3" id="KW-1185">Reference proteome</keyword>
<feature type="region of interest" description="Disordered" evidence="1">
    <location>
        <begin position="1"/>
        <end position="52"/>
    </location>
</feature>
<evidence type="ECO:0000313" key="2">
    <source>
        <dbReference type="EMBL" id="SDM96836.1"/>
    </source>
</evidence>
<gene>
    <name evidence="2" type="ORF">SAMN04488137_2836</name>
</gene>
<evidence type="ECO:0000256" key="1">
    <source>
        <dbReference type="SAM" id="MobiDB-lite"/>
    </source>
</evidence>
<dbReference type="Proteomes" id="UP000199544">
    <property type="component" value="Unassembled WGS sequence"/>
</dbReference>
<proteinExistence type="predicted"/>
<organism evidence="2 3">
    <name type="scientific">Fictibacillus solisalsi</name>
    <dbReference type="NCBI Taxonomy" id="459525"/>
    <lineage>
        <taxon>Bacteria</taxon>
        <taxon>Bacillati</taxon>
        <taxon>Bacillota</taxon>
        <taxon>Bacilli</taxon>
        <taxon>Bacillales</taxon>
        <taxon>Fictibacillaceae</taxon>
        <taxon>Fictibacillus</taxon>
    </lineage>
</organism>
<name>A0A1G9XKA1_9BACL</name>
<dbReference type="EMBL" id="FNHW01000001">
    <property type="protein sequence ID" value="SDM96836.1"/>
    <property type="molecule type" value="Genomic_DNA"/>
</dbReference>
<reference evidence="3" key="1">
    <citation type="submission" date="2016-10" db="EMBL/GenBank/DDBJ databases">
        <authorList>
            <person name="Varghese N."/>
            <person name="Submissions S."/>
        </authorList>
    </citation>
    <scope>NUCLEOTIDE SEQUENCE [LARGE SCALE GENOMIC DNA]</scope>
    <source>
        <strain evidence="3">CGMCC 1.6854</strain>
    </source>
</reference>
<evidence type="ECO:0000313" key="3">
    <source>
        <dbReference type="Proteomes" id="UP000199544"/>
    </source>
</evidence>
<sequence length="52" mass="5847">MKKERKDEPTVAPGMNDAEELNQEATEEEVENGEFTEVTTMSWDEVDPSGSE</sequence>
<feature type="compositionally biased region" description="Acidic residues" evidence="1">
    <location>
        <begin position="17"/>
        <end position="34"/>
    </location>
</feature>
<accession>A0A1G9XKA1</accession>
<protein>
    <submittedName>
        <fullName evidence="2">Uncharacterized protein</fullName>
    </submittedName>
</protein>